<dbReference type="VEuPathDB" id="FungiDB:FOC1_g10009881"/>
<dbReference type="VEuPathDB" id="FungiDB:FOXG_10702"/>
<dbReference type="VEuPathDB" id="FungiDB:FOIG_09028"/>
<feature type="domain" description="Helicase C-terminal" evidence="2">
    <location>
        <begin position="6"/>
        <end position="84"/>
    </location>
</feature>
<name>A0A2H3UC84_FUSOX</name>
<evidence type="ECO:0000313" key="3">
    <source>
        <dbReference type="EMBL" id="SCO92846.1"/>
    </source>
</evidence>
<dbReference type="InterPro" id="IPR001650">
    <property type="entry name" value="Helicase_C-like"/>
</dbReference>
<dbReference type="VEuPathDB" id="FungiDB:HZS61_002742"/>
<dbReference type="OrthoDB" id="5244662at2759"/>
<evidence type="ECO:0000256" key="1">
    <source>
        <dbReference type="SAM" id="MobiDB-lite"/>
    </source>
</evidence>
<dbReference type="SUPFAM" id="SSF52540">
    <property type="entry name" value="P-loop containing nucleoside triphosphate hydrolases"/>
    <property type="match status" value="1"/>
</dbReference>
<dbReference type="Proteomes" id="UP000219369">
    <property type="component" value="Unassembled WGS sequence"/>
</dbReference>
<dbReference type="Gene3D" id="3.40.50.300">
    <property type="entry name" value="P-loop containing nucleotide triphosphate hydrolases"/>
    <property type="match status" value="1"/>
</dbReference>
<dbReference type="AlphaFoldDB" id="A0A2H3UC84"/>
<dbReference type="InterPro" id="IPR027417">
    <property type="entry name" value="P-loop_NTPase"/>
</dbReference>
<dbReference type="VEuPathDB" id="FungiDB:FOMG_07492"/>
<evidence type="ECO:0000259" key="2">
    <source>
        <dbReference type="Pfam" id="PF00271"/>
    </source>
</evidence>
<dbReference type="Pfam" id="PF00271">
    <property type="entry name" value="Helicase_C"/>
    <property type="match status" value="1"/>
</dbReference>
<organism evidence="3 4">
    <name type="scientific">Fusarium oxysporum</name>
    <name type="common">Fusarium vascular wilt</name>
    <dbReference type="NCBI Taxonomy" id="5507"/>
    <lineage>
        <taxon>Eukaryota</taxon>
        <taxon>Fungi</taxon>
        <taxon>Dikarya</taxon>
        <taxon>Ascomycota</taxon>
        <taxon>Pezizomycotina</taxon>
        <taxon>Sordariomycetes</taxon>
        <taxon>Hypocreomycetidae</taxon>
        <taxon>Hypocreales</taxon>
        <taxon>Nectriaceae</taxon>
        <taxon>Fusarium</taxon>
        <taxon>Fusarium oxysporum species complex</taxon>
    </lineage>
</organism>
<gene>
    <name evidence="3" type="ORF">FRV6_16974</name>
</gene>
<dbReference type="EMBL" id="FMJY01000043">
    <property type="protein sequence ID" value="SCO92846.1"/>
    <property type="molecule type" value="Genomic_DNA"/>
</dbReference>
<dbReference type="VEuPathDB" id="FungiDB:FOC4_g10008966"/>
<proteinExistence type="predicted"/>
<accession>A0A2H3UC84</accession>
<feature type="compositionally biased region" description="Acidic residues" evidence="1">
    <location>
        <begin position="276"/>
        <end position="285"/>
    </location>
</feature>
<sequence length="353" mass="39803">MMLAMLEALGIRTLTVQSKHSQGERDAAVKKFNSATYPVSAMITSMKLSSLGVNFHHACWDGLIMEYPHNMGTQIQALGRLWRMQQLKAVIWEILHQRHSYDAFLDARNCEKLAHNMAAEGNIDPAITDQYRIICAYELIRAMMGHESNQYARLRVVWHKMDSNRVRDEGFFYSAVANFLFRNPGKQSLISPETIGDIAARWQLGTPLTIEHIEPGHPSYRKPLDRNDPLRVQLTSAREQEEAYNENMLEIANADDGAADREGNENSDLFASTEAFQDEPEEEDGAGGPGPLHRTLAITGPIGSLPTRDADGDVEMEETVRQGKRKRQEEPQTPTKAKVPRRQDVISAHKNKL</sequence>
<feature type="region of interest" description="Disordered" evidence="1">
    <location>
        <begin position="276"/>
        <end position="353"/>
    </location>
</feature>
<protein>
    <recommendedName>
        <fullName evidence="2">Helicase C-terminal domain-containing protein</fullName>
    </recommendedName>
</protein>
<dbReference type="VEuPathDB" id="FungiDB:FOZG_10198"/>
<evidence type="ECO:0000313" key="4">
    <source>
        <dbReference type="Proteomes" id="UP000219369"/>
    </source>
</evidence>
<reference evidence="4" key="1">
    <citation type="submission" date="2016-09" db="EMBL/GenBank/DDBJ databases">
        <authorList>
            <person name="Guldener U."/>
        </authorList>
    </citation>
    <scope>NUCLEOTIDE SEQUENCE [LARGE SCALE GENOMIC DNA]</scope>
    <source>
        <strain evidence="4">V64-1</strain>
    </source>
</reference>